<sequence>MVGFEVFRVTFFLLLLIDWHQYDDIICMKPPGKLQKLQNFFNDKTKKDLVKGKQMAAEIMLGRIFSILQTWNPINLKNFFTQFRQFYSVVRAPMIYEGKAKPWLSLGLGESEVKKHLWKYLKRQIGPFLEGQSGDALPEGCPVRSRLRMGLVVLFLVEDAKLYLSEGDLTSLCSILCPSTCSPDALHSDLSHILGASERWREYLVNLCQRCMDAKVIDWLGILPVLHYCMQLAPPRKDFVSQPEDTWAALEGISFSQFQKEMLNE</sequence>
<dbReference type="GO" id="GO:0016020">
    <property type="term" value="C:membrane"/>
    <property type="evidence" value="ECO:0007669"/>
    <property type="project" value="TreeGrafter"/>
</dbReference>
<organism evidence="3">
    <name type="scientific">Marmota monax</name>
    <name type="common">Woodchuck</name>
    <dbReference type="NCBI Taxonomy" id="9995"/>
    <lineage>
        <taxon>Eukaryota</taxon>
        <taxon>Metazoa</taxon>
        <taxon>Chordata</taxon>
        <taxon>Craniata</taxon>
        <taxon>Vertebrata</taxon>
        <taxon>Euteleostomi</taxon>
        <taxon>Mammalia</taxon>
        <taxon>Eutheria</taxon>
        <taxon>Euarchontoglires</taxon>
        <taxon>Glires</taxon>
        <taxon>Rodentia</taxon>
        <taxon>Sciuromorpha</taxon>
        <taxon>Sciuridae</taxon>
        <taxon>Xerinae</taxon>
        <taxon>Marmotini</taxon>
        <taxon>Marmota</taxon>
    </lineage>
</organism>
<dbReference type="InterPro" id="IPR031248">
    <property type="entry name" value="RNF213"/>
</dbReference>
<keyword evidence="1" id="KW-0732">Signal</keyword>
<evidence type="ECO:0000313" key="3">
    <source>
        <dbReference type="EMBL" id="VTJ57855.1"/>
    </source>
</evidence>
<reference evidence="3" key="1">
    <citation type="submission" date="2019-04" db="EMBL/GenBank/DDBJ databases">
        <authorList>
            <person name="Alioto T."/>
            <person name="Alioto T."/>
        </authorList>
    </citation>
    <scope>NUCLEOTIDE SEQUENCE [LARGE SCALE GENOMIC DNA]</scope>
</reference>
<evidence type="ECO:0000313" key="2">
    <source>
        <dbReference type="EMBL" id="KAF7471344.1"/>
    </source>
</evidence>
<dbReference type="GO" id="GO:0016887">
    <property type="term" value="F:ATP hydrolysis activity"/>
    <property type="evidence" value="ECO:0007669"/>
    <property type="project" value="InterPro"/>
</dbReference>
<dbReference type="EMBL" id="WJEC01006818">
    <property type="protein sequence ID" value="KAF7471344.1"/>
    <property type="molecule type" value="Genomic_DNA"/>
</dbReference>
<accession>A0A5E4AKX5</accession>
<feature type="chain" id="PRO_5036140164" evidence="1">
    <location>
        <begin position="28"/>
        <end position="265"/>
    </location>
</feature>
<dbReference type="PANTHER" id="PTHR22605">
    <property type="entry name" value="RZ-TYPE DOMAIN-CONTAINING PROTEIN"/>
    <property type="match status" value="1"/>
</dbReference>
<feature type="signal peptide" evidence="1">
    <location>
        <begin position="1"/>
        <end position="27"/>
    </location>
</feature>
<evidence type="ECO:0000256" key="1">
    <source>
        <dbReference type="SAM" id="SignalP"/>
    </source>
</evidence>
<dbReference type="GO" id="GO:0004842">
    <property type="term" value="F:ubiquitin-protein transferase activity"/>
    <property type="evidence" value="ECO:0007669"/>
    <property type="project" value="InterPro"/>
</dbReference>
<dbReference type="GO" id="GO:0005829">
    <property type="term" value="C:cytosol"/>
    <property type="evidence" value="ECO:0007669"/>
    <property type="project" value="TreeGrafter"/>
</dbReference>
<protein>
    <submittedName>
        <fullName evidence="3">Uncharacterized protein</fullName>
    </submittedName>
</protein>
<dbReference type="EMBL" id="CABDUW010000087">
    <property type="protein sequence ID" value="VTJ57855.1"/>
    <property type="molecule type" value="Genomic_DNA"/>
</dbReference>
<reference evidence="2" key="2">
    <citation type="submission" date="2020-08" db="EMBL/GenBank/DDBJ databases">
        <authorList>
            <person name="Shumante A."/>
            <person name="Zimin A.V."/>
            <person name="Puiu D."/>
            <person name="Salzberg S.L."/>
        </authorList>
    </citation>
    <scope>NUCLEOTIDE SEQUENCE</scope>
    <source>
        <strain evidence="2">WC2-LM</strain>
        <tissue evidence="2">Liver</tissue>
    </source>
</reference>
<dbReference type="Proteomes" id="UP000662637">
    <property type="component" value="Unassembled WGS sequence"/>
</dbReference>
<name>A0A5E4AKX5_MARMO</name>
<dbReference type="GO" id="GO:2000051">
    <property type="term" value="P:negative regulation of non-canonical Wnt signaling pathway"/>
    <property type="evidence" value="ECO:0007669"/>
    <property type="project" value="TreeGrafter"/>
</dbReference>
<dbReference type="GO" id="GO:0002040">
    <property type="term" value="P:sprouting angiogenesis"/>
    <property type="evidence" value="ECO:0007669"/>
    <property type="project" value="TreeGrafter"/>
</dbReference>
<dbReference type="AlphaFoldDB" id="A0A5E4AKX5"/>
<gene>
    <name evidence="2" type="ORF">GHT09_017466</name>
    <name evidence="3" type="ORF">MONAX_5E001217</name>
</gene>
<proteinExistence type="predicted"/>
<dbReference type="PANTHER" id="PTHR22605:SF16">
    <property type="entry name" value="E3 UBIQUITIN-PROTEIN LIGASE RNF213"/>
    <property type="match status" value="1"/>
</dbReference>
<dbReference type="GO" id="GO:0005730">
    <property type="term" value="C:nucleolus"/>
    <property type="evidence" value="ECO:0007669"/>
    <property type="project" value="TreeGrafter"/>
</dbReference>
<dbReference type="GO" id="GO:0006511">
    <property type="term" value="P:ubiquitin-dependent protein catabolic process"/>
    <property type="evidence" value="ECO:0007669"/>
    <property type="project" value="TreeGrafter"/>
</dbReference>